<keyword evidence="3" id="KW-0813">Transport</keyword>
<comment type="caution">
    <text evidence="7">The sequence shown here is derived from an EMBL/GenBank/DDBJ whole genome shotgun (WGS) entry which is preliminary data.</text>
</comment>
<keyword evidence="4" id="KW-0732">Signal</keyword>
<dbReference type="RefSeq" id="WP_413281313.1">
    <property type="nucleotide sequence ID" value="NZ_JBHFNT010000289.1"/>
</dbReference>
<dbReference type="Proteomes" id="UP001576780">
    <property type="component" value="Unassembled WGS sequence"/>
</dbReference>
<evidence type="ECO:0000256" key="1">
    <source>
        <dbReference type="ARBA" id="ARBA00004196"/>
    </source>
</evidence>
<organism evidence="7 8">
    <name type="scientific">Floridaenema evergladense BLCC-F167</name>
    <dbReference type="NCBI Taxonomy" id="3153639"/>
    <lineage>
        <taxon>Bacteria</taxon>
        <taxon>Bacillati</taxon>
        <taxon>Cyanobacteriota</taxon>
        <taxon>Cyanophyceae</taxon>
        <taxon>Oscillatoriophycideae</taxon>
        <taxon>Aerosakkonematales</taxon>
        <taxon>Aerosakkonemataceae</taxon>
        <taxon>Floridanema</taxon>
        <taxon>Floridanema evergladense</taxon>
    </lineage>
</organism>
<evidence type="ECO:0000313" key="7">
    <source>
        <dbReference type="EMBL" id="MFB2839023.1"/>
    </source>
</evidence>
<accession>A0ABV4WVB2</accession>
<evidence type="ECO:0000313" key="8">
    <source>
        <dbReference type="Proteomes" id="UP001576780"/>
    </source>
</evidence>
<comment type="subcellular location">
    <subcellularLocation>
        <location evidence="1">Cell envelope</location>
    </subcellularLocation>
</comment>
<keyword evidence="5" id="KW-0812">Transmembrane</keyword>
<keyword evidence="5" id="KW-0472">Membrane</keyword>
<comment type="similarity">
    <text evidence="2">Belongs to the bacterial solute-binding protein 8 family.</text>
</comment>
<evidence type="ECO:0000256" key="4">
    <source>
        <dbReference type="ARBA" id="ARBA00022729"/>
    </source>
</evidence>
<dbReference type="InterPro" id="IPR051313">
    <property type="entry name" value="Bact_iron-sidero_bind"/>
</dbReference>
<dbReference type="Pfam" id="PF01497">
    <property type="entry name" value="Peripla_BP_2"/>
    <property type="match status" value="1"/>
</dbReference>
<feature type="domain" description="Fe/B12 periplasmic-binding" evidence="6">
    <location>
        <begin position="70"/>
        <end position="352"/>
    </location>
</feature>
<keyword evidence="8" id="KW-1185">Reference proteome</keyword>
<dbReference type="EMBL" id="JBHFNT010000289">
    <property type="protein sequence ID" value="MFB2839023.1"/>
    <property type="molecule type" value="Genomic_DNA"/>
</dbReference>
<name>A0ABV4WVB2_9CYAN</name>
<feature type="transmembrane region" description="Helical" evidence="5">
    <location>
        <begin position="12"/>
        <end position="32"/>
    </location>
</feature>
<protein>
    <submittedName>
        <fullName evidence="7">ABC transporter substrate-binding protein</fullName>
    </submittedName>
</protein>
<keyword evidence="5" id="KW-1133">Transmembrane helix</keyword>
<dbReference type="InterPro" id="IPR002491">
    <property type="entry name" value="ABC_transptr_periplasmic_BD"/>
</dbReference>
<dbReference type="PANTHER" id="PTHR30532">
    <property type="entry name" value="IRON III DICITRATE-BINDING PERIPLASMIC PROTEIN"/>
    <property type="match status" value="1"/>
</dbReference>
<evidence type="ECO:0000256" key="5">
    <source>
        <dbReference type="SAM" id="Phobius"/>
    </source>
</evidence>
<dbReference type="PANTHER" id="PTHR30532:SF24">
    <property type="entry name" value="FERRIC ENTEROBACTIN-BINDING PERIPLASMIC PROTEIN FEPB"/>
    <property type="match status" value="1"/>
</dbReference>
<evidence type="ECO:0000256" key="2">
    <source>
        <dbReference type="ARBA" id="ARBA00008814"/>
    </source>
</evidence>
<dbReference type="PROSITE" id="PS50983">
    <property type="entry name" value="FE_B12_PBP"/>
    <property type="match status" value="1"/>
</dbReference>
<proteinExistence type="inferred from homology"/>
<dbReference type="Gene3D" id="3.40.50.1980">
    <property type="entry name" value="Nitrogenase molybdenum iron protein domain"/>
    <property type="match status" value="2"/>
</dbReference>
<dbReference type="CDD" id="cd01146">
    <property type="entry name" value="FhuD"/>
    <property type="match status" value="1"/>
</dbReference>
<sequence>MRTKQSVKFVAYIWLLVLVILTALVIVTIQGIRNNFSANGDRSLSPVSSANCRTIKHEMGETKVCGQPKKIVVFGSPILESLLTLDIQPSGFADYFMFHKGNFDKPSQQIPYLGNRITTQPANLGLLSSPSIEAILKGQPDLILGTQYNASQYKILSKIAPTLLLDWNNAEKNLKTIAEAIGSSKKAEPLLAETKQQIKTARDSFAPIVAKSPKMLLLHSGKLQDIYLGDDAFGLCSSLIKKLGFQLILPPELNKNYPVSVSIETLSQFNDADSIILLGSNFSKLDNENSFKEHQLLNLKQAWEKNAIAQSLKASKNGRVYFIPYYMCAGLPGSIGTKLYLRELKKQLLSAS</sequence>
<evidence type="ECO:0000259" key="6">
    <source>
        <dbReference type="PROSITE" id="PS50983"/>
    </source>
</evidence>
<reference evidence="7 8" key="1">
    <citation type="submission" date="2024-09" db="EMBL/GenBank/DDBJ databases">
        <title>Floridaenema gen nov. (Aerosakkonemataceae, Aerosakkonematales ord. nov., Cyanobacteria) from benthic tropical and subtropical fresh waters, with the description of four new species.</title>
        <authorList>
            <person name="Moretto J.A."/>
            <person name="Berthold D.E."/>
            <person name="Lefler F.W."/>
            <person name="Huang I.-S."/>
            <person name="Laughinghouse H. IV."/>
        </authorList>
    </citation>
    <scope>NUCLEOTIDE SEQUENCE [LARGE SCALE GENOMIC DNA]</scope>
    <source>
        <strain evidence="7 8">BLCC-F167</strain>
    </source>
</reference>
<gene>
    <name evidence="7" type="ORF">ACE1CA_31415</name>
</gene>
<dbReference type="SUPFAM" id="SSF53807">
    <property type="entry name" value="Helical backbone' metal receptor"/>
    <property type="match status" value="1"/>
</dbReference>
<evidence type="ECO:0000256" key="3">
    <source>
        <dbReference type="ARBA" id="ARBA00022448"/>
    </source>
</evidence>